<dbReference type="GO" id="GO:0016020">
    <property type="term" value="C:membrane"/>
    <property type="evidence" value="ECO:0007669"/>
    <property type="project" value="UniProtKB-SubCell"/>
</dbReference>
<feature type="region of interest" description="Disordered" evidence="3">
    <location>
        <begin position="428"/>
        <end position="460"/>
    </location>
</feature>
<feature type="transmembrane region" description="Helical" evidence="4">
    <location>
        <begin position="197"/>
        <end position="218"/>
    </location>
</feature>
<feature type="transmembrane region" description="Helical" evidence="4">
    <location>
        <begin position="239"/>
        <end position="263"/>
    </location>
</feature>
<evidence type="ECO:0000256" key="3">
    <source>
        <dbReference type="SAM" id="MobiDB-lite"/>
    </source>
</evidence>
<dbReference type="InterPro" id="IPR036259">
    <property type="entry name" value="MFS_trans_sf"/>
</dbReference>
<feature type="transmembrane region" description="Helical" evidence="4">
    <location>
        <begin position="366"/>
        <end position="389"/>
    </location>
</feature>
<evidence type="ECO:0000256" key="4">
    <source>
        <dbReference type="SAM" id="Phobius"/>
    </source>
</evidence>
<feature type="transmembrane region" description="Helical" evidence="4">
    <location>
        <begin position="38"/>
        <end position="66"/>
    </location>
</feature>
<keyword evidence="4" id="KW-1133">Transmembrane helix</keyword>
<feature type="transmembrane region" description="Helical" evidence="4">
    <location>
        <begin position="165"/>
        <end position="185"/>
    </location>
</feature>
<comment type="subcellular location">
    <subcellularLocation>
        <location evidence="1">Membrane</location>
        <topology evidence="1">Multi-pass membrane protein</topology>
    </subcellularLocation>
</comment>
<dbReference type="InterPro" id="IPR020846">
    <property type="entry name" value="MFS_dom"/>
</dbReference>
<dbReference type="PANTHER" id="PTHR11360:SF315">
    <property type="entry name" value="TRANSPORTER MCH2-RELATED"/>
    <property type="match status" value="1"/>
</dbReference>
<dbReference type="Proteomes" id="UP001056436">
    <property type="component" value="Unassembled WGS sequence"/>
</dbReference>
<evidence type="ECO:0000256" key="2">
    <source>
        <dbReference type="ARBA" id="ARBA00006727"/>
    </source>
</evidence>
<feature type="transmembrane region" description="Helical" evidence="4">
    <location>
        <begin position="395"/>
        <end position="415"/>
    </location>
</feature>
<name>A0A9P9XGG7_9PEZI</name>
<dbReference type="Pfam" id="PF07690">
    <property type="entry name" value="MFS_1"/>
    <property type="match status" value="2"/>
</dbReference>
<dbReference type="GO" id="GO:0022857">
    <property type="term" value="F:transmembrane transporter activity"/>
    <property type="evidence" value="ECO:0007669"/>
    <property type="project" value="InterPro"/>
</dbReference>
<comment type="caution">
    <text evidence="6">The sequence shown here is derived from an EMBL/GenBank/DDBJ whole genome shotgun (WGS) entry which is preliminary data.</text>
</comment>
<organism evidence="6 7">
    <name type="scientific">Colletotrichum abscissum</name>
    <dbReference type="NCBI Taxonomy" id="1671311"/>
    <lineage>
        <taxon>Eukaryota</taxon>
        <taxon>Fungi</taxon>
        <taxon>Dikarya</taxon>
        <taxon>Ascomycota</taxon>
        <taxon>Pezizomycotina</taxon>
        <taxon>Sordariomycetes</taxon>
        <taxon>Hypocreomycetidae</taxon>
        <taxon>Glomerellales</taxon>
        <taxon>Glomerellaceae</taxon>
        <taxon>Colletotrichum</taxon>
        <taxon>Colletotrichum acutatum species complex</taxon>
    </lineage>
</organism>
<feature type="transmembrane region" description="Helical" evidence="4">
    <location>
        <begin position="111"/>
        <end position="132"/>
    </location>
</feature>
<dbReference type="OrthoDB" id="6499973at2759"/>
<dbReference type="InterPro" id="IPR011701">
    <property type="entry name" value="MFS"/>
</dbReference>
<feature type="compositionally biased region" description="Polar residues" evidence="3">
    <location>
        <begin position="1"/>
        <end position="12"/>
    </location>
</feature>
<protein>
    <recommendedName>
        <fullName evidence="5">Major facilitator superfamily (MFS) profile domain-containing protein</fullName>
    </recommendedName>
</protein>
<accession>A0A9P9XGG7</accession>
<sequence>MNTSNEPGTETTKLPLPNQEPPRVSIAPRIAPDGGYGWIVTTSIAIIYAHSWGISAAYSVFLAHYIRSDTFPGTSALVYAAIGSLSIGITLVISPPATIMARELGTRPTMLLGAVLQSASLVCASFSTRVWHLSLSQGLLFGVGMGLLFLPSYGIVAQWFTTRRALANGVAIAGAGLGGLTYSLAVGAMMDSMGLPWAYRVLAIVSGIANVVSILLIRTRYGENRAKRLALDVSLFKRVDYLLILGFGAFSMLGYFILIFALANYANFIGLDPSQASQVSAVFMLGQAVGRPAIGWLSDRFGRINVTLLMTLVTGILSLVFWVNAKSFEALITFAFVVGLPAGVFWVNAAPVIAEVLGTENLASGLSLLWLVMVVPSTVSVPVALAIYMRTGTYLGAQLFTGFTFLAAAACVVVLRQYQIRIQRKALGSNPDSSEEDGTETPSFRRSKGLRGVSTCWKVV</sequence>
<evidence type="ECO:0000259" key="5">
    <source>
        <dbReference type="PROSITE" id="PS50850"/>
    </source>
</evidence>
<feature type="region of interest" description="Disordered" evidence="3">
    <location>
        <begin position="1"/>
        <end position="24"/>
    </location>
</feature>
<keyword evidence="4" id="KW-0812">Transmembrane</keyword>
<evidence type="ECO:0000313" key="6">
    <source>
        <dbReference type="EMBL" id="KAI3552777.1"/>
    </source>
</evidence>
<feature type="transmembrane region" description="Helical" evidence="4">
    <location>
        <begin position="275"/>
        <end position="294"/>
    </location>
</feature>
<reference evidence="6" key="1">
    <citation type="submission" date="2019-01" db="EMBL/GenBank/DDBJ databases">
        <title>Colletotrichum abscissum LGMF1257.</title>
        <authorList>
            <person name="Baroncelli R."/>
        </authorList>
    </citation>
    <scope>NUCLEOTIDE SEQUENCE</scope>
    <source>
        <strain evidence="6">Ca142</strain>
    </source>
</reference>
<proteinExistence type="inferred from homology"/>
<keyword evidence="7" id="KW-1185">Reference proteome</keyword>
<keyword evidence="4" id="KW-0472">Membrane</keyword>
<gene>
    <name evidence="6" type="ORF">CABS02_06994</name>
</gene>
<feature type="transmembrane region" description="Helical" evidence="4">
    <location>
        <begin position="331"/>
        <end position="354"/>
    </location>
</feature>
<feature type="transmembrane region" description="Helical" evidence="4">
    <location>
        <begin position="138"/>
        <end position="156"/>
    </location>
</feature>
<dbReference type="SUPFAM" id="SSF103473">
    <property type="entry name" value="MFS general substrate transporter"/>
    <property type="match status" value="1"/>
</dbReference>
<dbReference type="AlphaFoldDB" id="A0A9P9XGG7"/>
<dbReference type="EMBL" id="SDAQ01000036">
    <property type="protein sequence ID" value="KAI3552777.1"/>
    <property type="molecule type" value="Genomic_DNA"/>
</dbReference>
<dbReference type="PANTHER" id="PTHR11360">
    <property type="entry name" value="MONOCARBOXYLATE TRANSPORTER"/>
    <property type="match status" value="1"/>
</dbReference>
<comment type="similarity">
    <text evidence="2">Belongs to the major facilitator superfamily. Monocarboxylate porter (TC 2.A.1.13) family.</text>
</comment>
<dbReference type="Gene3D" id="1.20.1250.20">
    <property type="entry name" value="MFS general substrate transporter like domains"/>
    <property type="match status" value="2"/>
</dbReference>
<dbReference type="InterPro" id="IPR050327">
    <property type="entry name" value="Proton-linked_MCT"/>
</dbReference>
<dbReference type="PROSITE" id="PS50850">
    <property type="entry name" value="MFS"/>
    <property type="match status" value="1"/>
</dbReference>
<evidence type="ECO:0000256" key="1">
    <source>
        <dbReference type="ARBA" id="ARBA00004141"/>
    </source>
</evidence>
<feature type="domain" description="Major facilitator superfamily (MFS) profile" evidence="5">
    <location>
        <begin position="240"/>
        <end position="460"/>
    </location>
</feature>
<evidence type="ECO:0000313" key="7">
    <source>
        <dbReference type="Proteomes" id="UP001056436"/>
    </source>
</evidence>
<feature type="transmembrane region" description="Helical" evidence="4">
    <location>
        <begin position="78"/>
        <end position="99"/>
    </location>
</feature>
<feature type="transmembrane region" description="Helical" evidence="4">
    <location>
        <begin position="306"/>
        <end position="325"/>
    </location>
</feature>